<comment type="similarity">
    <text evidence="1">Belongs to the bacterial solute-binding protein 5 family.</text>
</comment>
<keyword evidence="6" id="KW-1185">Reference proteome</keyword>
<dbReference type="AlphaFoldDB" id="A0A1H2JA33"/>
<dbReference type="EMBL" id="FNLL01000011">
    <property type="protein sequence ID" value="SDU52928.1"/>
    <property type="molecule type" value="Genomic_DNA"/>
</dbReference>
<organism evidence="5 6">
    <name type="scientific">Desulfobacula phenolica</name>
    <dbReference type="NCBI Taxonomy" id="90732"/>
    <lineage>
        <taxon>Bacteria</taxon>
        <taxon>Pseudomonadati</taxon>
        <taxon>Thermodesulfobacteriota</taxon>
        <taxon>Desulfobacteria</taxon>
        <taxon>Desulfobacterales</taxon>
        <taxon>Desulfobacteraceae</taxon>
        <taxon>Desulfobacula</taxon>
    </lineage>
</organism>
<feature type="domain" description="Solute-binding protein family 5" evidence="4">
    <location>
        <begin position="70"/>
        <end position="387"/>
    </location>
</feature>
<dbReference type="RefSeq" id="WP_175530393.1">
    <property type="nucleotide sequence ID" value="NZ_FNLL01000011.1"/>
</dbReference>
<dbReference type="SUPFAM" id="SSF53850">
    <property type="entry name" value="Periplasmic binding protein-like II"/>
    <property type="match status" value="1"/>
</dbReference>
<evidence type="ECO:0000259" key="4">
    <source>
        <dbReference type="Pfam" id="PF00496"/>
    </source>
</evidence>
<evidence type="ECO:0000256" key="2">
    <source>
        <dbReference type="ARBA" id="ARBA00022448"/>
    </source>
</evidence>
<accession>A0A1H2JA33</accession>
<name>A0A1H2JA33_9BACT</name>
<dbReference type="Pfam" id="PF00496">
    <property type="entry name" value="SBP_bac_5"/>
    <property type="match status" value="1"/>
</dbReference>
<dbReference type="InterPro" id="IPR000914">
    <property type="entry name" value="SBP_5_dom"/>
</dbReference>
<keyword evidence="3" id="KW-0732">Signal</keyword>
<evidence type="ECO:0000313" key="5">
    <source>
        <dbReference type="EMBL" id="SDU52928.1"/>
    </source>
</evidence>
<dbReference type="Proteomes" id="UP000199608">
    <property type="component" value="Unassembled WGS sequence"/>
</dbReference>
<dbReference type="CDD" id="cd00995">
    <property type="entry name" value="PBP2_NikA_DppA_OppA_like"/>
    <property type="match status" value="1"/>
</dbReference>
<dbReference type="Gene3D" id="3.10.105.10">
    <property type="entry name" value="Dipeptide-binding Protein, Domain 3"/>
    <property type="match status" value="1"/>
</dbReference>
<reference evidence="6" key="1">
    <citation type="submission" date="2016-10" db="EMBL/GenBank/DDBJ databases">
        <authorList>
            <person name="Varghese N."/>
            <person name="Submissions S."/>
        </authorList>
    </citation>
    <scope>NUCLEOTIDE SEQUENCE [LARGE SCALE GENOMIC DNA]</scope>
    <source>
        <strain evidence="6">DSM 3384</strain>
    </source>
</reference>
<dbReference type="GO" id="GO:0043190">
    <property type="term" value="C:ATP-binding cassette (ABC) transporter complex"/>
    <property type="evidence" value="ECO:0007669"/>
    <property type="project" value="InterPro"/>
</dbReference>
<dbReference type="GO" id="GO:0030288">
    <property type="term" value="C:outer membrane-bounded periplasmic space"/>
    <property type="evidence" value="ECO:0007669"/>
    <property type="project" value="UniProtKB-ARBA"/>
</dbReference>
<gene>
    <name evidence="5" type="ORF">SAMN04487931_11161</name>
</gene>
<dbReference type="InterPro" id="IPR039424">
    <property type="entry name" value="SBP_5"/>
</dbReference>
<keyword evidence="2" id="KW-0813">Transport</keyword>
<dbReference type="GO" id="GO:1904680">
    <property type="term" value="F:peptide transmembrane transporter activity"/>
    <property type="evidence" value="ECO:0007669"/>
    <property type="project" value="TreeGrafter"/>
</dbReference>
<dbReference type="GO" id="GO:0015833">
    <property type="term" value="P:peptide transport"/>
    <property type="evidence" value="ECO:0007669"/>
    <property type="project" value="TreeGrafter"/>
</dbReference>
<dbReference type="PANTHER" id="PTHR30290:SF9">
    <property type="entry name" value="OLIGOPEPTIDE-BINDING PROTEIN APPA"/>
    <property type="match status" value="1"/>
</dbReference>
<evidence type="ECO:0000313" key="6">
    <source>
        <dbReference type="Proteomes" id="UP000199608"/>
    </source>
</evidence>
<protein>
    <submittedName>
        <fullName evidence="5">Peptide/nickel transport system substrate-binding protein</fullName>
    </submittedName>
</protein>
<proteinExistence type="inferred from homology"/>
<evidence type="ECO:0000256" key="3">
    <source>
        <dbReference type="ARBA" id="ARBA00022729"/>
    </source>
</evidence>
<dbReference type="Gene3D" id="3.90.76.10">
    <property type="entry name" value="Dipeptide-binding Protein, Domain 1"/>
    <property type="match status" value="1"/>
</dbReference>
<dbReference type="PANTHER" id="PTHR30290">
    <property type="entry name" value="PERIPLASMIC BINDING COMPONENT OF ABC TRANSPORTER"/>
    <property type="match status" value="1"/>
</dbReference>
<evidence type="ECO:0000256" key="1">
    <source>
        <dbReference type="ARBA" id="ARBA00005695"/>
    </source>
</evidence>
<sequence>MKLTQKIFSLIIVMVIFSFSPLFAKTLRVVNFSADIPAITSLDNFDPDSYSVVTQIFDSLVHLDLNGKRVPGLAVSWRMLNKTTYQFFLRKGVRFHNGEPFDAQAVKFTYDYIIDPINKAGNAWILSPIKQIEIITPHKLKIHLKHPDGMFLYRLTMFGAICPPKYIKEKGIQAFFKHPVGTGPFKFEQWEKGKKIVLAKNPDYWDNKMPFIDKLVFKIIPKDQGTEALLNGDVDVNTNLDPKDIERVQEAGFKIMKRLVLQGYWVLIKNHGPLKDVRVRQAINYAVDKNKLIKVQGGGFGVPLASLGKFGEIGKNSTLKPYAYDIKKAGSLLAEAGYKNGFDLDMISIEQAIPLSEAIRADLKKIGVKLNIEIVSRPDWAKRIMEGKRSGSPYPGHMAVNLVDNPIMDLSFHAGLFLASDSPWSIIRDDTFDKKFLFALFQSAFLGHTKQLKLLDKYIHDQAMMLFTFQPVRVFAMKSNITMPGIGLNGHIDYLVFSRTIMQ</sequence>
<dbReference type="Gene3D" id="3.40.190.10">
    <property type="entry name" value="Periplasmic binding protein-like II"/>
    <property type="match status" value="1"/>
</dbReference>